<evidence type="ECO:0000313" key="2">
    <source>
        <dbReference type="Proteomes" id="UP000014073"/>
    </source>
</evidence>
<gene>
    <name evidence="1" type="ORF">BACCOPRO_02417</name>
</gene>
<protein>
    <submittedName>
        <fullName evidence="1">Uncharacterized protein</fullName>
    </submittedName>
</protein>
<dbReference type="Proteomes" id="UP000014073">
    <property type="component" value="Unassembled WGS sequence"/>
</dbReference>
<name>S0FE25_9BACT</name>
<organism evidence="1 2">
    <name type="scientific">Phocaeicola coprophilus DSM 18228 = JCM 13818</name>
    <dbReference type="NCBI Taxonomy" id="547042"/>
    <lineage>
        <taxon>Bacteria</taxon>
        <taxon>Pseudomonadati</taxon>
        <taxon>Bacteroidota</taxon>
        <taxon>Bacteroidia</taxon>
        <taxon>Bacteroidales</taxon>
        <taxon>Bacteroidaceae</taxon>
        <taxon>Phocaeicola</taxon>
    </lineage>
</organism>
<keyword evidence="2" id="KW-1185">Reference proteome</keyword>
<dbReference type="HOGENOM" id="CLU_3164536_0_0_10"/>
<dbReference type="EMBL" id="ACBW01000157">
    <property type="protein sequence ID" value="EEF76911.1"/>
    <property type="molecule type" value="Genomic_DNA"/>
</dbReference>
<proteinExistence type="predicted"/>
<evidence type="ECO:0000313" key="1">
    <source>
        <dbReference type="EMBL" id="EEF76911.1"/>
    </source>
</evidence>
<sequence length="47" mass="5933">MDYFIYKLIRVSYKTFLRIFTRIIMRLMLSTSMRIYERNGIKYIFIN</sequence>
<dbReference type="AlphaFoldDB" id="S0FE25"/>
<accession>S0FE25</accession>
<comment type="caution">
    <text evidence="1">The sequence shown here is derived from an EMBL/GenBank/DDBJ whole genome shotgun (WGS) entry which is preliminary data.</text>
</comment>
<dbReference type="STRING" id="547042.BACCOPRO_02417"/>
<reference evidence="1 2" key="1">
    <citation type="submission" date="2008-12" db="EMBL/GenBank/DDBJ databases">
        <authorList>
            <person name="Fulton L."/>
            <person name="Clifton S."/>
            <person name="Fulton B."/>
            <person name="Xu J."/>
            <person name="Minx P."/>
            <person name="Pepin K.H."/>
            <person name="Johnson M."/>
            <person name="Bhonagiri V."/>
            <person name="Nash W.E."/>
            <person name="Mardis E.R."/>
            <person name="Wilson R.K."/>
        </authorList>
    </citation>
    <scope>NUCLEOTIDE SEQUENCE [LARGE SCALE GENOMIC DNA]</scope>
    <source>
        <strain evidence="1 2">DSM 18228</strain>
    </source>
</reference>